<feature type="chain" id="PRO_5043300923" description="Plant heme peroxidase family profile domain-containing protein" evidence="15">
    <location>
        <begin position="28"/>
        <end position="234"/>
    </location>
</feature>
<keyword evidence="8" id="KW-0560">Oxidoreductase</keyword>
<reference evidence="17" key="1">
    <citation type="journal article" date="2009" name="PLoS Genet.">
        <title>Sequencing, mapping, and analysis of 27,455 maize full-length cDNAs.</title>
        <authorList>
            <person name="Soderlund C."/>
            <person name="Descour A."/>
            <person name="Kudrna D."/>
            <person name="Bomhoff M."/>
            <person name="Boyd L."/>
            <person name="Currie J."/>
            <person name="Angelova A."/>
            <person name="Collura K."/>
            <person name="Wissotski M."/>
            <person name="Ashley E."/>
            <person name="Morrow D."/>
            <person name="Fernandes J."/>
            <person name="Walbot V."/>
            <person name="Yu Y."/>
        </authorList>
    </citation>
    <scope>NUCLEOTIDE SEQUENCE</scope>
    <source>
        <strain evidence="17">B73</strain>
    </source>
</reference>
<comment type="subcellular location">
    <subcellularLocation>
        <location evidence="3">Secreted</location>
    </subcellularLocation>
</comment>
<dbReference type="GO" id="GO:0046872">
    <property type="term" value="F:metal ion binding"/>
    <property type="evidence" value="ECO:0007669"/>
    <property type="project" value="UniProtKB-KW"/>
</dbReference>
<keyword evidence="6 12" id="KW-0479">Metal-binding</keyword>
<evidence type="ECO:0000256" key="8">
    <source>
        <dbReference type="ARBA" id="ARBA00023002"/>
    </source>
</evidence>
<feature type="active site" description="Proton acceptor" evidence="11">
    <location>
        <position position="114"/>
    </location>
</feature>
<dbReference type="Gene3D" id="1.10.520.10">
    <property type="match status" value="1"/>
</dbReference>
<feature type="compositionally biased region" description="Basic residues" evidence="14">
    <location>
        <begin position="219"/>
        <end position="234"/>
    </location>
</feature>
<evidence type="ECO:0000256" key="7">
    <source>
        <dbReference type="ARBA" id="ARBA00022837"/>
    </source>
</evidence>
<evidence type="ECO:0000256" key="12">
    <source>
        <dbReference type="PIRSR" id="PIRSR600823-3"/>
    </source>
</evidence>
<dbReference type="InterPro" id="IPR019794">
    <property type="entry name" value="Peroxidases_AS"/>
</dbReference>
<keyword evidence="5" id="KW-0349">Heme</keyword>
<proteinExistence type="evidence at transcript level"/>
<dbReference type="GO" id="GO:0006979">
    <property type="term" value="P:response to oxidative stress"/>
    <property type="evidence" value="ECO:0007669"/>
    <property type="project" value="InterPro"/>
</dbReference>
<feature type="binding site" evidence="12">
    <location>
        <position position="115"/>
    </location>
    <ligand>
        <name>Ca(2+)</name>
        <dbReference type="ChEBI" id="CHEBI:29108"/>
        <label>1</label>
    </ligand>
</feature>
<comment type="cofactor">
    <cofactor evidence="2">
        <name>heme b</name>
        <dbReference type="ChEBI" id="CHEBI:60344"/>
    </cofactor>
</comment>
<keyword evidence="4" id="KW-0575">Peroxidase</keyword>
<keyword evidence="9" id="KW-0408">Iron</keyword>
<dbReference type="OrthoDB" id="2113341at2759"/>
<dbReference type="Proteomes" id="UP000007305">
    <property type="component" value="Chromosome 2"/>
</dbReference>
<comment type="catalytic activity">
    <reaction evidence="1">
        <text>2 a phenolic donor + H2O2 = 2 a phenolic radical donor + 2 H2O</text>
        <dbReference type="Rhea" id="RHEA:56136"/>
        <dbReference type="ChEBI" id="CHEBI:15377"/>
        <dbReference type="ChEBI" id="CHEBI:16240"/>
        <dbReference type="ChEBI" id="CHEBI:139520"/>
        <dbReference type="ChEBI" id="CHEBI:139521"/>
        <dbReference type="EC" id="1.11.1.7"/>
    </reaction>
</comment>
<dbReference type="Gramene" id="Zm00001eb088870_T002">
    <property type="protein sequence ID" value="Zm00001eb088870_P002"/>
    <property type="gene ID" value="Zm00001eb088870"/>
</dbReference>
<evidence type="ECO:0000259" key="16">
    <source>
        <dbReference type="PROSITE" id="PS50873"/>
    </source>
</evidence>
<name>B4FWA3_MAIZE</name>
<dbReference type="Gramene" id="Zm00001eb088870_T004">
    <property type="protein sequence ID" value="Zm00001eb088870_P004"/>
    <property type="gene ID" value="Zm00001eb088870"/>
</dbReference>
<dbReference type="ExpressionAtlas" id="B4FWA3">
    <property type="expression patterns" value="baseline"/>
</dbReference>
<gene>
    <name evidence="18" type="primary">LOC100273315</name>
</gene>
<reference evidence="19" key="2">
    <citation type="submission" date="2015-12" db="EMBL/GenBank/DDBJ databases">
        <title>Update maize B73 reference genome by single molecule sequencing technologies.</title>
        <authorList>
            <consortium name="Maize Genome Sequencing Project"/>
            <person name="Ware D."/>
        </authorList>
    </citation>
    <scope>NUCLEOTIDE SEQUENCE [LARGE SCALE GENOMIC DNA]</scope>
    <source>
        <strain evidence="19">cv. B73</strain>
    </source>
</reference>
<evidence type="ECO:0000313" key="17">
    <source>
        <dbReference type="EMBL" id="ACF86396.1"/>
    </source>
</evidence>
<protein>
    <recommendedName>
        <fullName evidence="16">Plant heme peroxidase family profile domain-containing protein</fullName>
    </recommendedName>
</protein>
<feature type="signal peptide" evidence="15">
    <location>
        <begin position="1"/>
        <end position="27"/>
    </location>
</feature>
<evidence type="ECO:0000313" key="18">
    <source>
        <dbReference type="EnsemblPlants" id="Zm00001eb088870_P002"/>
    </source>
</evidence>
<reference evidence="18" key="3">
    <citation type="submission" date="2019-07" db="EMBL/GenBank/DDBJ databases">
        <authorList>
            <person name="Seetharam A."/>
            <person name="Woodhouse M."/>
            <person name="Cannon E."/>
        </authorList>
    </citation>
    <scope>NUCLEOTIDE SEQUENCE [LARGE SCALE GENOMIC DNA]</scope>
    <source>
        <strain evidence="18">cv. B73</strain>
    </source>
</reference>
<feature type="compositionally biased region" description="Low complexity" evidence="14">
    <location>
        <begin position="57"/>
        <end position="66"/>
    </location>
</feature>
<evidence type="ECO:0000256" key="13">
    <source>
        <dbReference type="PIRSR" id="PIRSR600823-4"/>
    </source>
</evidence>
<dbReference type="PeroxiBase" id="996">
    <property type="entry name" value="ZmPrx100"/>
</dbReference>
<keyword evidence="15" id="KW-0732">Signal</keyword>
<dbReference type="GO" id="GO:0042744">
    <property type="term" value="P:hydrogen peroxide catabolic process"/>
    <property type="evidence" value="ECO:0007669"/>
    <property type="project" value="UniProtKB-KW"/>
</dbReference>
<feature type="domain" description="Plant heme peroxidase family profile" evidence="16">
    <location>
        <begin position="73"/>
        <end position="119"/>
    </location>
</feature>
<dbReference type="GO" id="GO:0020037">
    <property type="term" value="F:heme binding"/>
    <property type="evidence" value="ECO:0007669"/>
    <property type="project" value="InterPro"/>
</dbReference>
<dbReference type="PROSITE" id="PS50873">
    <property type="entry name" value="PEROXIDASE_4"/>
    <property type="match status" value="1"/>
</dbReference>
<dbReference type="GO" id="GO:0140825">
    <property type="term" value="F:lactoperoxidase activity"/>
    <property type="evidence" value="ECO:0007669"/>
    <property type="project" value="UniProtKB-EC"/>
</dbReference>
<keyword evidence="19" id="KW-1185">Reference proteome</keyword>
<evidence type="ECO:0000256" key="15">
    <source>
        <dbReference type="SAM" id="SignalP"/>
    </source>
</evidence>
<accession>B4FWA3</accession>
<dbReference type="GO" id="GO:0005576">
    <property type="term" value="C:extracellular region"/>
    <property type="evidence" value="ECO:0007669"/>
    <property type="project" value="UniProtKB-SubCell"/>
</dbReference>
<feature type="site" description="Transition state stabilizer" evidence="13">
    <location>
        <position position="110"/>
    </location>
</feature>
<feature type="compositionally biased region" description="Basic and acidic residues" evidence="14">
    <location>
        <begin position="132"/>
        <end position="143"/>
    </location>
</feature>
<dbReference type="InterPro" id="IPR010255">
    <property type="entry name" value="Haem_peroxidase_sf"/>
</dbReference>
<organism evidence="17">
    <name type="scientific">Zea mays</name>
    <name type="common">Maize</name>
    <dbReference type="NCBI Taxonomy" id="4577"/>
    <lineage>
        <taxon>Eukaryota</taxon>
        <taxon>Viridiplantae</taxon>
        <taxon>Streptophyta</taxon>
        <taxon>Embryophyta</taxon>
        <taxon>Tracheophyta</taxon>
        <taxon>Spermatophyta</taxon>
        <taxon>Magnoliopsida</taxon>
        <taxon>Liliopsida</taxon>
        <taxon>Poales</taxon>
        <taxon>Poaceae</taxon>
        <taxon>PACMAD clade</taxon>
        <taxon>Panicoideae</taxon>
        <taxon>Andropogonodae</taxon>
        <taxon>Andropogoneae</taxon>
        <taxon>Tripsacinae</taxon>
        <taxon>Zea</taxon>
    </lineage>
</organism>
<evidence type="ECO:0000256" key="1">
    <source>
        <dbReference type="ARBA" id="ARBA00000189"/>
    </source>
</evidence>
<dbReference type="EnsemblPlants" id="Zm00001eb088870_T002">
    <property type="protein sequence ID" value="Zm00001eb088870_P002"/>
    <property type="gene ID" value="Zm00001eb088870"/>
</dbReference>
<dbReference type="EnsemblPlants" id="Zm00001eb088870_T004">
    <property type="protein sequence ID" value="Zm00001eb088870_P004"/>
    <property type="gene ID" value="Zm00001eb088870"/>
</dbReference>
<dbReference type="PROSITE" id="PS00436">
    <property type="entry name" value="PEROXIDASE_2"/>
    <property type="match status" value="1"/>
</dbReference>
<evidence type="ECO:0000256" key="6">
    <source>
        <dbReference type="ARBA" id="ARBA00022723"/>
    </source>
</evidence>
<evidence type="ECO:0000256" key="11">
    <source>
        <dbReference type="PIRSR" id="PIRSR600823-1"/>
    </source>
</evidence>
<dbReference type="PANTHER" id="PTHR31235">
    <property type="entry name" value="PEROXIDASE 25-RELATED"/>
    <property type="match status" value="1"/>
</dbReference>
<dbReference type="AlphaFoldDB" id="B4FWA3"/>
<feature type="region of interest" description="Disordered" evidence="14">
    <location>
        <begin position="129"/>
        <end position="234"/>
    </location>
</feature>
<evidence type="ECO:0000256" key="2">
    <source>
        <dbReference type="ARBA" id="ARBA00001970"/>
    </source>
</evidence>
<keyword evidence="7 12" id="KW-0106">Calcium</keyword>
<dbReference type="EMBL" id="BT041391">
    <property type="protein sequence ID" value="ACF86396.1"/>
    <property type="molecule type" value="mRNA"/>
</dbReference>
<feature type="compositionally biased region" description="Low complexity" evidence="14">
    <location>
        <begin position="178"/>
        <end position="187"/>
    </location>
</feature>
<dbReference type="EnsemblPlants" id="Zm00001eb088870_T003">
    <property type="protein sequence ID" value="Zm00001eb088870_P003"/>
    <property type="gene ID" value="Zm00001eb088870"/>
</dbReference>
<evidence type="ECO:0000256" key="4">
    <source>
        <dbReference type="ARBA" id="ARBA00022559"/>
    </source>
</evidence>
<keyword evidence="10" id="KW-0376">Hydrogen peroxide</keyword>
<feature type="region of interest" description="Disordered" evidence="14">
    <location>
        <begin position="48"/>
        <end position="69"/>
    </location>
</feature>
<dbReference type="InterPro" id="IPR000823">
    <property type="entry name" value="Peroxidase_pln"/>
</dbReference>
<evidence type="ECO:0000256" key="9">
    <source>
        <dbReference type="ARBA" id="ARBA00023004"/>
    </source>
</evidence>
<sequence>MSLLGPPARGAICLLVVSSSIVVLSTAGGLGSDATSRSAAAYLSVDDDYGEEDESGDSSFSFPDPETSSASTGLVFGFYDDKCPDAEEMVSSMVRKLYHADPNVAAALVRLFFHDCFIHVRLRRLGAAGPRRRPEIGARRRPEPVASRPGRRRGHQTGSGEGVPRDRLLRGHPGAGRAGQPRAGGRAYLPSAHGPPRQRPELLLRRGRRWHPAAERHLRHDARRVRAPRAVHGA</sequence>
<dbReference type="InterPro" id="IPR002016">
    <property type="entry name" value="Haem_peroxidase"/>
</dbReference>
<evidence type="ECO:0000256" key="5">
    <source>
        <dbReference type="ARBA" id="ARBA00022617"/>
    </source>
</evidence>
<dbReference type="Gramene" id="Zm00001eb088870_T003">
    <property type="protein sequence ID" value="Zm00001eb088870_P003"/>
    <property type="gene ID" value="Zm00001eb088870"/>
</dbReference>
<evidence type="ECO:0000256" key="3">
    <source>
        <dbReference type="ARBA" id="ARBA00004613"/>
    </source>
</evidence>
<evidence type="ECO:0000256" key="10">
    <source>
        <dbReference type="ARBA" id="ARBA00023324"/>
    </source>
</evidence>
<reference evidence="18" key="4">
    <citation type="submission" date="2021-05" db="UniProtKB">
        <authorList>
            <consortium name="EnsemblPlants"/>
        </authorList>
    </citation>
    <scope>IDENTIFICATION</scope>
    <source>
        <strain evidence="18">cv. B73</strain>
    </source>
</reference>
<comment type="cofactor">
    <cofactor evidence="12">
        <name>Ca(2+)</name>
        <dbReference type="ChEBI" id="CHEBI:29108"/>
    </cofactor>
    <text evidence="12">Binds 2 calcium ions per subunit.</text>
</comment>
<dbReference type="SUPFAM" id="SSF48113">
    <property type="entry name" value="Heme-dependent peroxidases"/>
    <property type="match status" value="1"/>
</dbReference>
<evidence type="ECO:0000256" key="14">
    <source>
        <dbReference type="SAM" id="MobiDB-lite"/>
    </source>
</evidence>
<evidence type="ECO:0000313" key="19">
    <source>
        <dbReference type="Proteomes" id="UP000007305"/>
    </source>
</evidence>